<dbReference type="EMBL" id="AP022565">
    <property type="protein sequence ID" value="BBX27995.1"/>
    <property type="molecule type" value="Genomic_DNA"/>
</dbReference>
<evidence type="ECO:0000256" key="1">
    <source>
        <dbReference type="ARBA" id="ARBA00004496"/>
    </source>
</evidence>
<comment type="subcellular location">
    <subcellularLocation>
        <location evidence="1">Cytoplasm</location>
    </subcellularLocation>
</comment>
<comment type="similarity">
    <text evidence="2">Belongs to the EspG family.</text>
</comment>
<dbReference type="AlphaFoldDB" id="A0A6N4UVN8"/>
<organism evidence="5 6">
    <name type="scientific">Mycolicibacterium alvei</name>
    <dbReference type="NCBI Taxonomy" id="67081"/>
    <lineage>
        <taxon>Bacteria</taxon>
        <taxon>Bacillati</taxon>
        <taxon>Actinomycetota</taxon>
        <taxon>Actinomycetes</taxon>
        <taxon>Mycobacteriales</taxon>
        <taxon>Mycobacteriaceae</taxon>
        <taxon>Mycolicibacterium</taxon>
    </lineage>
</organism>
<gene>
    <name evidence="5" type="primary">espG3</name>
    <name evidence="5" type="ORF">MALV_31200</name>
</gene>
<evidence type="ECO:0000313" key="5">
    <source>
        <dbReference type="EMBL" id="BBX27995.1"/>
    </source>
</evidence>
<evidence type="ECO:0000256" key="3">
    <source>
        <dbReference type="ARBA" id="ARBA00022490"/>
    </source>
</evidence>
<keyword evidence="3" id="KW-0963">Cytoplasm</keyword>
<sequence>MEPSALSTGANAVELTTDQAWYLAEVLGAGAYPWVLAITPPYSEPAQRAGFVAEQAAELTRMGVLDAGGGVNPRVAQWVRLACRATQWLDLRFVSGPGDLLRGIVARSEGRTVVVLRNAQLVAFTEMDIAHPHGLVPVLTAGLSQRRPARFEEFALPAAAGARADEQIRNGTPLTEVLGFLGVPASARPIVEAVFDGRRTYVEIVAGEHRDGHRVTTQVGVSIIDTPGGRILVSPSKAFDGEWISTFTAGSGDAIAMAIERLTDSLPSGSWFPDQPLIRDFDREAVTNALSDDAVSHQDPRFMRRTQKA</sequence>
<dbReference type="Proteomes" id="UP000466906">
    <property type="component" value="Chromosome"/>
</dbReference>
<name>A0A6N4UVN8_9MYCO</name>
<accession>A0A6N4UVN8</accession>
<keyword evidence="4" id="KW-0143">Chaperone</keyword>
<protein>
    <submittedName>
        <fullName evidence="5">ESX-3 secretion-associated protein EspG3</fullName>
    </submittedName>
</protein>
<dbReference type="Pfam" id="PF14011">
    <property type="entry name" value="ESX-1_EspG"/>
    <property type="match status" value="1"/>
</dbReference>
<dbReference type="KEGG" id="malv:MALV_31200"/>
<reference evidence="5 6" key="1">
    <citation type="journal article" date="2019" name="Emerg. Microbes Infect.">
        <title>Comprehensive subspecies identification of 175 nontuberculous mycobacteria species based on 7547 genomic profiles.</title>
        <authorList>
            <person name="Matsumoto Y."/>
            <person name="Kinjo T."/>
            <person name="Motooka D."/>
            <person name="Nabeya D."/>
            <person name="Jung N."/>
            <person name="Uechi K."/>
            <person name="Horii T."/>
            <person name="Iida T."/>
            <person name="Fujita J."/>
            <person name="Nakamura S."/>
        </authorList>
    </citation>
    <scope>NUCLEOTIDE SEQUENCE [LARGE SCALE GENOMIC DNA]</scope>
    <source>
        <strain evidence="5 6">JCM 12272</strain>
    </source>
</reference>
<evidence type="ECO:0000256" key="2">
    <source>
        <dbReference type="ARBA" id="ARBA00006411"/>
    </source>
</evidence>
<proteinExistence type="inferred from homology"/>
<evidence type="ECO:0000256" key="4">
    <source>
        <dbReference type="ARBA" id="ARBA00023186"/>
    </source>
</evidence>
<dbReference type="GO" id="GO:0005737">
    <property type="term" value="C:cytoplasm"/>
    <property type="evidence" value="ECO:0007669"/>
    <property type="project" value="UniProtKB-SubCell"/>
</dbReference>
<evidence type="ECO:0000313" key="6">
    <source>
        <dbReference type="Proteomes" id="UP000466906"/>
    </source>
</evidence>
<keyword evidence="6" id="KW-1185">Reference proteome</keyword>
<dbReference type="InterPro" id="IPR025734">
    <property type="entry name" value="EspG"/>
</dbReference>